<evidence type="ECO:0000313" key="2">
    <source>
        <dbReference type="Proteomes" id="UP001470230"/>
    </source>
</evidence>
<keyword evidence="2" id="KW-1185">Reference proteome</keyword>
<dbReference type="InterPro" id="IPR008979">
    <property type="entry name" value="Galactose-bd-like_sf"/>
</dbReference>
<dbReference type="SUPFAM" id="SSF49785">
    <property type="entry name" value="Galactose-binding domain-like"/>
    <property type="match status" value="1"/>
</dbReference>
<evidence type="ECO:0000313" key="1">
    <source>
        <dbReference type="EMBL" id="KAK8847900.1"/>
    </source>
</evidence>
<reference evidence="1 2" key="1">
    <citation type="submission" date="2024-04" db="EMBL/GenBank/DDBJ databases">
        <title>Tritrichomonas musculus Genome.</title>
        <authorList>
            <person name="Alves-Ferreira E."/>
            <person name="Grigg M."/>
            <person name="Lorenzi H."/>
            <person name="Galac M."/>
        </authorList>
    </citation>
    <scope>NUCLEOTIDE SEQUENCE [LARGE SCALE GENOMIC DNA]</scope>
    <source>
        <strain evidence="1 2">EAF2021</strain>
    </source>
</reference>
<proteinExistence type="predicted"/>
<evidence type="ECO:0008006" key="3">
    <source>
        <dbReference type="Google" id="ProtNLM"/>
    </source>
</evidence>
<accession>A0ABR2HIA4</accession>
<comment type="caution">
    <text evidence="1">The sequence shown here is derived from an EMBL/GenBank/DDBJ whole genome shotgun (WGS) entry which is preliminary data.</text>
</comment>
<dbReference type="Proteomes" id="UP001470230">
    <property type="component" value="Unassembled WGS sequence"/>
</dbReference>
<gene>
    <name evidence="1" type="ORF">M9Y10_018939</name>
</gene>
<dbReference type="EMBL" id="JAPFFF010000027">
    <property type="protein sequence ID" value="KAK8847900.1"/>
    <property type="molecule type" value="Genomic_DNA"/>
</dbReference>
<protein>
    <recommendedName>
        <fullName evidence="3">F5/8 type C domain-containing protein</fullName>
    </recommendedName>
</protein>
<dbReference type="Gene3D" id="2.60.120.260">
    <property type="entry name" value="Galactose-binding domain-like"/>
    <property type="match status" value="1"/>
</dbReference>
<name>A0ABR2HIA4_9EUKA</name>
<sequence>MISTIELKPQSILFAPLQNFPNDFTFYVNGEQFQTTKIIADLLSPKISNLHKADPTISEYIINTNSSGNFQNILDLLDFSQKTIQEINIPFITEVIDELSNENISIEIEEPEITIDNVVTLIERHEKLTFFSSGIFSKEIDFLSEHFNEIEYKDFDKLLQMKEETLEKIIDNDKLNLDTEDQLLKFINLLYSKNDKYSKFYEFVLFENVEKQAMKEFISIFNIDHLTTGGWRSIMKAFTEGKQSKEQKCRYHRKSGKKVTEISMSDNNLKGIFNYFNTESNIKNEVSVTCSSHRHGDLYLLLDIENTKNKFFTYNESSSWVCFEFKNRAVIPSGYSIRSKNNSEGSCHPKSWVIECSDDKNDWVTIDEQNNCPFLNGSSFVHTFPIRNLENMKKEIKYIRMRMTGPNWYSSESLDMCSIEFYGQIM</sequence>
<organism evidence="1 2">
    <name type="scientific">Tritrichomonas musculus</name>
    <dbReference type="NCBI Taxonomy" id="1915356"/>
    <lineage>
        <taxon>Eukaryota</taxon>
        <taxon>Metamonada</taxon>
        <taxon>Parabasalia</taxon>
        <taxon>Tritrichomonadida</taxon>
        <taxon>Tritrichomonadidae</taxon>
        <taxon>Tritrichomonas</taxon>
    </lineage>
</organism>